<name>A0A507BWM4_9FUNG</name>
<feature type="transmembrane region" description="Helical" evidence="7">
    <location>
        <begin position="696"/>
        <end position="715"/>
    </location>
</feature>
<dbReference type="OrthoDB" id="10260443at2759"/>
<feature type="transmembrane region" description="Helical" evidence="7">
    <location>
        <begin position="722"/>
        <end position="740"/>
    </location>
</feature>
<dbReference type="GO" id="GO:0005886">
    <property type="term" value="C:plasma membrane"/>
    <property type="evidence" value="ECO:0007669"/>
    <property type="project" value="TreeGrafter"/>
</dbReference>
<evidence type="ECO:0000256" key="4">
    <source>
        <dbReference type="ARBA" id="ARBA00022989"/>
    </source>
</evidence>
<feature type="transmembrane region" description="Helical" evidence="7">
    <location>
        <begin position="489"/>
        <end position="511"/>
    </location>
</feature>
<keyword evidence="3 7" id="KW-0812">Transmembrane</keyword>
<dbReference type="GeneID" id="42005030"/>
<feature type="region of interest" description="Disordered" evidence="6">
    <location>
        <begin position="140"/>
        <end position="230"/>
    </location>
</feature>
<evidence type="ECO:0000256" key="5">
    <source>
        <dbReference type="ARBA" id="ARBA00023136"/>
    </source>
</evidence>
<evidence type="ECO:0000313" key="10">
    <source>
        <dbReference type="Proteomes" id="UP000319731"/>
    </source>
</evidence>
<protein>
    <recommendedName>
        <fullName evidence="8">SPX domain-containing protein</fullName>
    </recommendedName>
</protein>
<dbReference type="GO" id="GO:0006817">
    <property type="term" value="P:phosphate ion transport"/>
    <property type="evidence" value="ECO:0007669"/>
    <property type="project" value="TreeGrafter"/>
</dbReference>
<keyword evidence="10" id="KW-1185">Reference proteome</keyword>
<evidence type="ECO:0000256" key="3">
    <source>
        <dbReference type="ARBA" id="ARBA00022692"/>
    </source>
</evidence>
<dbReference type="GO" id="GO:0005315">
    <property type="term" value="F:phosphate transmembrane transporter activity"/>
    <property type="evidence" value="ECO:0007669"/>
    <property type="project" value="TreeGrafter"/>
</dbReference>
<feature type="transmembrane region" description="Helical" evidence="7">
    <location>
        <begin position="534"/>
        <end position="567"/>
    </location>
</feature>
<dbReference type="InterPro" id="IPR004680">
    <property type="entry name" value="Cit_transptr-like_dom"/>
</dbReference>
<evidence type="ECO:0000256" key="1">
    <source>
        <dbReference type="ARBA" id="ARBA00004141"/>
    </source>
</evidence>
<comment type="subcellular location">
    <subcellularLocation>
        <location evidence="1">Membrane</location>
        <topology evidence="1">Multi-pass membrane protein</topology>
    </subcellularLocation>
</comment>
<dbReference type="PROSITE" id="PS51382">
    <property type="entry name" value="SPX"/>
    <property type="match status" value="1"/>
</dbReference>
<feature type="transmembrane region" description="Helical" evidence="7">
    <location>
        <begin position="451"/>
        <end position="468"/>
    </location>
</feature>
<evidence type="ECO:0000259" key="8">
    <source>
        <dbReference type="PROSITE" id="PS51382"/>
    </source>
</evidence>
<feature type="transmembrane region" description="Helical" evidence="7">
    <location>
        <begin position="402"/>
        <end position="421"/>
    </location>
</feature>
<dbReference type="CDD" id="cd01115">
    <property type="entry name" value="SLC13_permease"/>
    <property type="match status" value="1"/>
</dbReference>
<keyword evidence="4 7" id="KW-1133">Transmembrane helix</keyword>
<keyword evidence="2" id="KW-0813">Transport</keyword>
<dbReference type="PANTHER" id="PTHR10283">
    <property type="entry name" value="SOLUTE CARRIER FAMILY 13 MEMBER"/>
    <property type="match status" value="1"/>
</dbReference>
<dbReference type="PANTHER" id="PTHR10283:SF92">
    <property type="entry name" value="LOW-AFFINITY PHOSPHATE TRANSPORTER PHO91"/>
    <property type="match status" value="1"/>
</dbReference>
<feature type="transmembrane region" description="Helical" evidence="7">
    <location>
        <begin position="671"/>
        <end position="690"/>
    </location>
</feature>
<dbReference type="Pfam" id="PF03600">
    <property type="entry name" value="CitMHS"/>
    <property type="match status" value="2"/>
</dbReference>
<dbReference type="AlphaFoldDB" id="A0A507BWM4"/>
<dbReference type="STRING" id="1806994.A0A507BWM4"/>
<organism evidence="9 10">
    <name type="scientific">Synchytrium microbalum</name>
    <dbReference type="NCBI Taxonomy" id="1806994"/>
    <lineage>
        <taxon>Eukaryota</taxon>
        <taxon>Fungi</taxon>
        <taxon>Fungi incertae sedis</taxon>
        <taxon>Chytridiomycota</taxon>
        <taxon>Chytridiomycota incertae sedis</taxon>
        <taxon>Chytridiomycetes</taxon>
        <taxon>Synchytriales</taxon>
        <taxon>Synchytriaceae</taxon>
        <taxon>Synchytrium</taxon>
    </lineage>
</organism>
<dbReference type="RefSeq" id="XP_031024269.1">
    <property type="nucleotide sequence ID" value="XM_031169733.1"/>
</dbReference>
<gene>
    <name evidence="9" type="ORF">SmJEL517_g03805</name>
</gene>
<dbReference type="Pfam" id="PF03105">
    <property type="entry name" value="SPX"/>
    <property type="match status" value="2"/>
</dbReference>
<sequence>MKFSLQIKLNAFAEWSDHYMNYSNLKRLIYRIEKSLMSNVALPATSHDQAVVEIEGEDEINEAAPLLTPINPADADALFTQALDKELNRVVTFYREKEEELFDDVHQFEVDMSYLDAGQYMRRRSVPDLMQSGLLRDLEQEERRANSDGEETSPSHPPHALSLPMPAIGPDSGSSTPPIISGSPRTSGGGRQPRYRAKSESFAEWTDPVPPTSETRLNQTPPRAGPASADTYTSTIWDARNYKGHRQRFRRRAISLYVSLKELEKYSELNHTGFQKILKKFDKVTGRKLLNVYTFNKLSRAYPFLADTITGLSREISRVITHYARISTRNRPGDAKRELDLNLREHLVWERNTVWRDLVAIERGRGNVALKALRSKEDKPALPYAIKVCGRSVFIVYVPQDVILPVIKMLVCLAILPAILYSPIGLQVEAQSCLAILSFASALWATETLPLFVTSLCIPFLVVTMRVLRAPVAGGQFVRLTPKEATARIFADMFSPVIMLLLGGFALASALSKHHIAQWLAQIVLSRAGSSPRYVILANMLVSTLFSMFISNVAAPVLCFSLIAPILRNLPSKSPYAKSLVLGIALAANVGGMASPISSPQNIIAVNNMNPPPTWLEWLSISLPLCLVCDFAIWILLLVAYEPGRSTGEHAPAPPSLYSTHTPMKWTGTQMYVVFVLILTICLWCGERVIEPYVGDMGILAIVPLVAFFGTGVLSKDDFNSFLWNVVILAMGGIALGKAVDSSGLLAELTKQLLPHLEGMSVFQVVATVGCVVLVITSFVNHTVGALIILPVVAQLGTALPEPAPRTLVMCTALACSAAMGLHVSSFPNMNAISVEDPTGETWLTVSDFITRGIPASVVAFVGILSIAFGIMNLMHLDGVK</sequence>
<feature type="transmembrane region" description="Helical" evidence="7">
    <location>
        <begin position="760"/>
        <end position="793"/>
    </location>
</feature>
<feature type="transmembrane region" description="Helical" evidence="7">
    <location>
        <begin position="618"/>
        <end position="641"/>
    </location>
</feature>
<dbReference type="EMBL" id="QEAO01000022">
    <property type="protein sequence ID" value="TPX33227.1"/>
    <property type="molecule type" value="Genomic_DNA"/>
</dbReference>
<evidence type="ECO:0000256" key="7">
    <source>
        <dbReference type="SAM" id="Phobius"/>
    </source>
</evidence>
<dbReference type="InterPro" id="IPR004331">
    <property type="entry name" value="SPX_dom"/>
</dbReference>
<dbReference type="GO" id="GO:0006797">
    <property type="term" value="P:polyphosphate metabolic process"/>
    <property type="evidence" value="ECO:0007669"/>
    <property type="project" value="TreeGrafter"/>
</dbReference>
<feature type="domain" description="SPX" evidence="8">
    <location>
        <begin position="1"/>
        <end position="295"/>
    </location>
</feature>
<evidence type="ECO:0000256" key="2">
    <source>
        <dbReference type="ARBA" id="ARBA00022448"/>
    </source>
</evidence>
<dbReference type="Proteomes" id="UP000319731">
    <property type="component" value="Unassembled WGS sequence"/>
</dbReference>
<evidence type="ECO:0000313" key="9">
    <source>
        <dbReference type="EMBL" id="TPX33227.1"/>
    </source>
</evidence>
<proteinExistence type="predicted"/>
<feature type="compositionally biased region" description="Low complexity" evidence="6">
    <location>
        <begin position="158"/>
        <end position="186"/>
    </location>
</feature>
<feature type="transmembrane region" description="Helical" evidence="7">
    <location>
        <begin position="579"/>
        <end position="598"/>
    </location>
</feature>
<keyword evidence="5 7" id="KW-0472">Membrane</keyword>
<dbReference type="CDD" id="cd14478">
    <property type="entry name" value="SPX_PHO87_PHO90_like"/>
    <property type="match status" value="1"/>
</dbReference>
<evidence type="ECO:0000256" key="6">
    <source>
        <dbReference type="SAM" id="MobiDB-lite"/>
    </source>
</evidence>
<accession>A0A507BWM4</accession>
<feature type="compositionally biased region" description="Polar residues" evidence="6">
    <location>
        <begin position="212"/>
        <end position="221"/>
    </location>
</feature>
<comment type="caution">
    <text evidence="9">The sequence shown here is derived from an EMBL/GenBank/DDBJ whole genome shotgun (WGS) entry which is preliminary data.</text>
</comment>
<feature type="transmembrane region" description="Helical" evidence="7">
    <location>
        <begin position="854"/>
        <end position="875"/>
    </location>
</feature>
<reference evidence="9 10" key="1">
    <citation type="journal article" date="2019" name="Sci. Rep.">
        <title>Comparative genomics of chytrid fungi reveal insights into the obligate biotrophic and pathogenic lifestyle of Synchytrium endobioticum.</title>
        <authorList>
            <person name="van de Vossenberg B.T.L.H."/>
            <person name="Warris S."/>
            <person name="Nguyen H.D.T."/>
            <person name="van Gent-Pelzer M.P.E."/>
            <person name="Joly D.L."/>
            <person name="van de Geest H.C."/>
            <person name="Bonants P.J.M."/>
            <person name="Smith D.S."/>
            <person name="Levesque C.A."/>
            <person name="van der Lee T.A.J."/>
        </authorList>
    </citation>
    <scope>NUCLEOTIDE SEQUENCE [LARGE SCALE GENOMIC DNA]</scope>
    <source>
        <strain evidence="9 10">JEL517</strain>
    </source>
</reference>